<evidence type="ECO:0000313" key="4">
    <source>
        <dbReference type="Proteomes" id="UP001207742"/>
    </source>
</evidence>
<accession>A0ABT3IKY8</accession>
<dbReference type="RefSeq" id="WP_264730388.1">
    <property type="nucleotide sequence ID" value="NZ_JAPDNR010000001.1"/>
</dbReference>
<keyword evidence="1 3" id="KW-0378">Hydrolase</keyword>
<evidence type="ECO:0000256" key="1">
    <source>
        <dbReference type="ARBA" id="ARBA00022801"/>
    </source>
</evidence>
<dbReference type="Gene3D" id="3.40.50.1820">
    <property type="entry name" value="alpha/beta hydrolase"/>
    <property type="match status" value="1"/>
</dbReference>
<name>A0ABT3IKY8_9BACT</name>
<dbReference type="PANTHER" id="PTHR43329">
    <property type="entry name" value="EPOXIDE HYDROLASE"/>
    <property type="match status" value="1"/>
</dbReference>
<dbReference type="EMBL" id="JAPDNS010000001">
    <property type="protein sequence ID" value="MCW3484620.1"/>
    <property type="molecule type" value="Genomic_DNA"/>
</dbReference>
<proteinExistence type="predicted"/>
<dbReference type="GO" id="GO:0016787">
    <property type="term" value="F:hydrolase activity"/>
    <property type="evidence" value="ECO:0007669"/>
    <property type="project" value="UniProtKB-KW"/>
</dbReference>
<dbReference type="Pfam" id="PF00561">
    <property type="entry name" value="Abhydrolase_1"/>
    <property type="match status" value="1"/>
</dbReference>
<reference evidence="3 4" key="1">
    <citation type="submission" date="2022-10" db="EMBL/GenBank/DDBJ databases">
        <title>Chitinophaga nivalis PC15 sp. nov., isolated from Pyeongchang county, South Korea.</title>
        <authorList>
            <person name="Trinh H.N."/>
        </authorList>
    </citation>
    <scope>NUCLEOTIDE SEQUENCE [LARGE SCALE GENOMIC DNA]</scope>
    <source>
        <strain evidence="3 4">PC14</strain>
    </source>
</reference>
<dbReference type="PRINTS" id="PR00412">
    <property type="entry name" value="EPOXHYDRLASE"/>
</dbReference>
<dbReference type="InterPro" id="IPR000639">
    <property type="entry name" value="Epox_hydrolase-like"/>
</dbReference>
<gene>
    <name evidence="3" type="ORF">OL497_11985</name>
</gene>
<dbReference type="SUPFAM" id="SSF53474">
    <property type="entry name" value="alpha/beta-Hydrolases"/>
    <property type="match status" value="1"/>
</dbReference>
<dbReference type="InterPro" id="IPR029058">
    <property type="entry name" value="AB_hydrolase_fold"/>
</dbReference>
<dbReference type="InterPro" id="IPR000073">
    <property type="entry name" value="AB_hydrolase_1"/>
</dbReference>
<comment type="caution">
    <text evidence="3">The sequence shown here is derived from an EMBL/GenBank/DDBJ whole genome shotgun (WGS) entry which is preliminary data.</text>
</comment>
<evidence type="ECO:0000259" key="2">
    <source>
        <dbReference type="Pfam" id="PF00561"/>
    </source>
</evidence>
<organism evidence="3 4">
    <name type="scientific">Chitinophaga nivalis</name>
    <dbReference type="NCBI Taxonomy" id="2991709"/>
    <lineage>
        <taxon>Bacteria</taxon>
        <taxon>Pseudomonadati</taxon>
        <taxon>Bacteroidota</taxon>
        <taxon>Chitinophagia</taxon>
        <taxon>Chitinophagales</taxon>
        <taxon>Chitinophagaceae</taxon>
        <taxon>Chitinophaga</taxon>
    </lineage>
</organism>
<evidence type="ECO:0000313" key="3">
    <source>
        <dbReference type="EMBL" id="MCW3484620.1"/>
    </source>
</evidence>
<keyword evidence="4" id="KW-1185">Reference proteome</keyword>
<sequence>MSEKENLSSITFTHGMAVIDPALRIHYVEAGSGDRVIVLLHGFPQTWWEWRLLIPGLVGAGYRVIVPDYRGAGASWRPLTGYDKRTMAGDIHKVIKEQLQIESPVILIGHDIGLMVAYAYAQEYREDVSHLIVIDAIIPGTAVFDRIRSDHRVWHFSFHAVRDVPELLIAGRERKYLQAFFNARIFNVGAITEEDIDLFAAIYAAPGALRAGLELYRAFDQDILDNRATLQKKGKLTIPVLAVGGDISTSGPIMKEMAEEVATQVIGVRIPNTGHWIVEENPAALLDAVLDFLAR</sequence>
<feature type="domain" description="AB hydrolase-1" evidence="2">
    <location>
        <begin position="36"/>
        <end position="282"/>
    </location>
</feature>
<protein>
    <submittedName>
        <fullName evidence="3">Alpha/beta hydrolase</fullName>
    </submittedName>
</protein>
<dbReference type="Proteomes" id="UP001207742">
    <property type="component" value="Unassembled WGS sequence"/>
</dbReference>